<evidence type="ECO:0000256" key="6">
    <source>
        <dbReference type="SAM" id="Phobius"/>
    </source>
</evidence>
<dbReference type="GO" id="GO:0030150">
    <property type="term" value="P:protein import into mitochondrial matrix"/>
    <property type="evidence" value="ECO:0007669"/>
    <property type="project" value="TreeGrafter"/>
</dbReference>
<organism evidence="7 8">
    <name type="scientific">Caulochytrium protostelioides</name>
    <dbReference type="NCBI Taxonomy" id="1555241"/>
    <lineage>
        <taxon>Eukaryota</taxon>
        <taxon>Fungi</taxon>
        <taxon>Fungi incertae sedis</taxon>
        <taxon>Chytridiomycota</taxon>
        <taxon>Chytridiomycota incertae sedis</taxon>
        <taxon>Chytridiomycetes</taxon>
        <taxon>Caulochytriales</taxon>
        <taxon>Caulochytriaceae</taxon>
        <taxon>Caulochytrium</taxon>
    </lineage>
</organism>
<reference evidence="8" key="1">
    <citation type="journal article" date="2018" name="Nat. Microbiol.">
        <title>Leveraging single-cell genomics to expand the fungal tree of life.</title>
        <authorList>
            <person name="Ahrendt S.R."/>
            <person name="Quandt C.A."/>
            <person name="Ciobanu D."/>
            <person name="Clum A."/>
            <person name="Salamov A."/>
            <person name="Andreopoulos B."/>
            <person name="Cheng J.F."/>
            <person name="Woyke T."/>
            <person name="Pelin A."/>
            <person name="Henrissat B."/>
            <person name="Reynolds N.K."/>
            <person name="Benny G.L."/>
            <person name="Smith M.E."/>
            <person name="James T.Y."/>
            <person name="Grigoriev I.V."/>
        </authorList>
    </citation>
    <scope>NUCLEOTIDE SEQUENCE [LARGE SCALE GENOMIC DNA]</scope>
    <source>
        <strain evidence="8">ATCC 52028</strain>
    </source>
</reference>
<dbReference type="STRING" id="1555241.A0A4P9XAP6"/>
<keyword evidence="4 6" id="KW-1133">Transmembrane helix</keyword>
<dbReference type="InterPro" id="IPR018450">
    <property type="entry name" value="Romo1/Mgr2"/>
</dbReference>
<dbReference type="GO" id="GO:0045039">
    <property type="term" value="P:protein insertion into mitochondrial inner membrane"/>
    <property type="evidence" value="ECO:0007669"/>
    <property type="project" value="TreeGrafter"/>
</dbReference>
<keyword evidence="8" id="KW-1185">Reference proteome</keyword>
<dbReference type="SMART" id="SM01378">
    <property type="entry name" value="Romo1"/>
    <property type="match status" value="1"/>
</dbReference>
<proteinExistence type="inferred from homology"/>
<evidence type="ECO:0000313" key="7">
    <source>
        <dbReference type="EMBL" id="RKP02405.1"/>
    </source>
</evidence>
<dbReference type="AlphaFoldDB" id="A0A4P9XAP6"/>
<evidence type="ECO:0000256" key="2">
    <source>
        <dbReference type="ARBA" id="ARBA00007839"/>
    </source>
</evidence>
<dbReference type="PANTHER" id="PTHR28525">
    <property type="entry name" value="REACTIVE OXYGEN SPECIES MODULATOR 1"/>
    <property type="match status" value="1"/>
</dbReference>
<dbReference type="Proteomes" id="UP000274922">
    <property type="component" value="Unassembled WGS sequence"/>
</dbReference>
<dbReference type="GO" id="GO:0005744">
    <property type="term" value="C:TIM23 mitochondrial import inner membrane translocase complex"/>
    <property type="evidence" value="ECO:0007669"/>
    <property type="project" value="TreeGrafter"/>
</dbReference>
<name>A0A4P9XAP6_9FUNG</name>
<evidence type="ECO:0000256" key="5">
    <source>
        <dbReference type="ARBA" id="ARBA00023136"/>
    </source>
</evidence>
<evidence type="ECO:0000313" key="8">
    <source>
        <dbReference type="Proteomes" id="UP000274922"/>
    </source>
</evidence>
<accession>A0A4P9XAP6</accession>
<sequence>MRHDRWDKAKMGLLMGGATGASIGFIFGSLQALRFGPEGNKGYMGTIGSYMMQHGAFLGFLFSIASVLRADHDGPLMLAAGPAAATPLTPASGLFARRQRLPITLMSLPSRS</sequence>
<protein>
    <recommendedName>
        <fullName evidence="9">Protein MGR2</fullName>
    </recommendedName>
</protein>
<keyword evidence="5 6" id="KW-0472">Membrane</keyword>
<keyword evidence="3 6" id="KW-0812">Transmembrane</keyword>
<dbReference type="OrthoDB" id="5409308at2759"/>
<dbReference type="PANTHER" id="PTHR28525:SF1">
    <property type="entry name" value="REACTIVE OXYGEN SPECIES MODULATOR 1"/>
    <property type="match status" value="1"/>
</dbReference>
<feature type="transmembrane region" description="Helical" evidence="6">
    <location>
        <begin position="50"/>
        <end position="68"/>
    </location>
</feature>
<comment type="similarity">
    <text evidence="2">Belongs to the MGR2 family.</text>
</comment>
<evidence type="ECO:0000256" key="3">
    <source>
        <dbReference type="ARBA" id="ARBA00022692"/>
    </source>
</evidence>
<feature type="transmembrane region" description="Helical" evidence="6">
    <location>
        <begin position="12"/>
        <end position="30"/>
    </location>
</feature>
<comment type="subcellular location">
    <subcellularLocation>
        <location evidence="1">Membrane</location>
    </subcellularLocation>
</comment>
<gene>
    <name evidence="7" type="ORF">CXG81DRAFT_10792</name>
</gene>
<evidence type="ECO:0000256" key="4">
    <source>
        <dbReference type="ARBA" id="ARBA00022989"/>
    </source>
</evidence>
<evidence type="ECO:0000256" key="1">
    <source>
        <dbReference type="ARBA" id="ARBA00004370"/>
    </source>
</evidence>
<dbReference type="Pfam" id="PF10247">
    <property type="entry name" value="Romo1"/>
    <property type="match status" value="1"/>
</dbReference>
<dbReference type="EMBL" id="ML014144">
    <property type="protein sequence ID" value="RKP02405.1"/>
    <property type="molecule type" value="Genomic_DNA"/>
</dbReference>
<evidence type="ECO:0008006" key="9">
    <source>
        <dbReference type="Google" id="ProtNLM"/>
    </source>
</evidence>